<dbReference type="SMART" id="SM00490">
    <property type="entry name" value="HELICc"/>
    <property type="match status" value="1"/>
</dbReference>
<evidence type="ECO:0000256" key="7">
    <source>
        <dbReference type="ARBA" id="ARBA00022884"/>
    </source>
</evidence>
<keyword evidence="7" id="KW-0694">RNA-binding</keyword>
<evidence type="ECO:0000256" key="16">
    <source>
        <dbReference type="RuleBase" id="RU000492"/>
    </source>
</evidence>
<keyword evidence="21" id="KW-1185">Reference proteome</keyword>
<dbReference type="GO" id="GO:0003723">
    <property type="term" value="F:RNA binding"/>
    <property type="evidence" value="ECO:0007669"/>
    <property type="project" value="UniProtKB-KW"/>
</dbReference>
<dbReference type="EC" id="3.6.4.13" evidence="1"/>
<dbReference type="OrthoDB" id="196131at2759"/>
<feature type="domain" description="DEAD-box RNA helicase Q" evidence="19">
    <location>
        <begin position="1"/>
        <end position="24"/>
    </location>
</feature>
<dbReference type="InterPro" id="IPR014014">
    <property type="entry name" value="RNA_helicase_DEAD_Q_motif"/>
</dbReference>
<dbReference type="PROSITE" id="PS51194">
    <property type="entry name" value="HELICASE_CTER"/>
    <property type="match status" value="1"/>
</dbReference>
<dbReference type="GO" id="GO:0005524">
    <property type="term" value="F:ATP binding"/>
    <property type="evidence" value="ECO:0007669"/>
    <property type="project" value="UniProtKB-KW"/>
</dbReference>
<evidence type="ECO:0000313" key="21">
    <source>
        <dbReference type="Proteomes" id="UP000515908"/>
    </source>
</evidence>
<keyword evidence="5 16" id="KW-0347">Helicase</keyword>
<evidence type="ECO:0000313" key="20">
    <source>
        <dbReference type="EMBL" id="CAD2216410.1"/>
    </source>
</evidence>
<dbReference type="InterPro" id="IPR044763">
    <property type="entry name" value="Ded1/Dbp1_DEADc"/>
</dbReference>
<dbReference type="EMBL" id="LR877150">
    <property type="protein sequence ID" value="CAD2216410.1"/>
    <property type="molecule type" value="Genomic_DNA"/>
</dbReference>
<dbReference type="CDD" id="cd18787">
    <property type="entry name" value="SF2_C_DEAD"/>
    <property type="match status" value="1"/>
</dbReference>
<dbReference type="GO" id="GO:0016787">
    <property type="term" value="F:hydrolase activity"/>
    <property type="evidence" value="ECO:0007669"/>
    <property type="project" value="UniProtKB-KW"/>
</dbReference>
<name>A0A7G2C993_9TRYP</name>
<dbReference type="InterPro" id="IPR014001">
    <property type="entry name" value="Helicase_ATP-bd"/>
</dbReference>
<evidence type="ECO:0000256" key="2">
    <source>
        <dbReference type="ARBA" id="ARBA00022540"/>
    </source>
</evidence>
<gene>
    <name evidence="20" type="ORF">ADEAN_000387200</name>
</gene>
<feature type="short sequence motif" description="Q motif" evidence="15">
    <location>
        <begin position="1"/>
        <end position="24"/>
    </location>
</feature>
<evidence type="ECO:0000259" key="19">
    <source>
        <dbReference type="PROSITE" id="PS51195"/>
    </source>
</evidence>
<protein>
    <recommendedName>
        <fullName evidence="10">Probable eukaryotic initiation factor 4A</fullName>
        <ecNumber evidence="1">3.6.4.13</ecNumber>
    </recommendedName>
    <alternativeName>
        <fullName evidence="13">ATP-dependent RNA helicase eIF4A</fullName>
    </alternativeName>
</protein>
<proteinExistence type="inferred from homology"/>
<feature type="domain" description="Helicase C-terminal" evidence="18">
    <location>
        <begin position="240"/>
        <end position="368"/>
    </location>
</feature>
<dbReference type="PROSITE" id="PS51195">
    <property type="entry name" value="Q_MOTIF"/>
    <property type="match status" value="1"/>
</dbReference>
<evidence type="ECO:0000256" key="8">
    <source>
        <dbReference type="ARBA" id="ARBA00022917"/>
    </source>
</evidence>
<evidence type="ECO:0000259" key="17">
    <source>
        <dbReference type="PROSITE" id="PS51192"/>
    </source>
</evidence>
<dbReference type="InterPro" id="IPR000629">
    <property type="entry name" value="RNA-helicase_DEAD-box_CS"/>
</dbReference>
<dbReference type="InterPro" id="IPR011545">
    <property type="entry name" value="DEAD/DEAH_box_helicase_dom"/>
</dbReference>
<comment type="function">
    <text evidence="11">ATP-dependent RNA helicase which is a subunit of the eIF4F complex involved in cap recognition and is required for mRNA binding to ribosome. In the current model of translation initiation, eIF4A unwinds RNA secondary structures in the 5'-UTR of mRNAs which is necessary to allow efficient binding of the small ribosomal subunit, and subsequent scanning for the initiator codon.</text>
</comment>
<evidence type="ECO:0000259" key="18">
    <source>
        <dbReference type="PROSITE" id="PS51194"/>
    </source>
</evidence>
<evidence type="ECO:0000256" key="11">
    <source>
        <dbReference type="ARBA" id="ARBA00024769"/>
    </source>
</evidence>
<feature type="domain" description="Helicase ATP-binding" evidence="17">
    <location>
        <begin position="27"/>
        <end position="213"/>
    </location>
</feature>
<dbReference type="PROSITE" id="PS00039">
    <property type="entry name" value="DEAD_ATP_HELICASE"/>
    <property type="match status" value="1"/>
</dbReference>
<dbReference type="VEuPathDB" id="TriTrypDB:ADEAN_000387200"/>
<dbReference type="Pfam" id="PF00270">
    <property type="entry name" value="DEAD"/>
    <property type="match status" value="1"/>
</dbReference>
<dbReference type="Gene3D" id="3.40.50.300">
    <property type="entry name" value="P-loop containing nucleotide triphosphate hydrolases"/>
    <property type="match status" value="2"/>
</dbReference>
<evidence type="ECO:0000256" key="6">
    <source>
        <dbReference type="ARBA" id="ARBA00022840"/>
    </source>
</evidence>
<comment type="subunit">
    <text evidence="12">eIF4F is a multi-subunit complex, the composition of which varies with external and internal environmental conditions. It is composed of at least EIF4A, EIF4E and EIF4G.</text>
</comment>
<reference evidence="20 21" key="1">
    <citation type="submission" date="2020-08" db="EMBL/GenBank/DDBJ databases">
        <authorList>
            <person name="Newling K."/>
            <person name="Davey J."/>
            <person name="Forrester S."/>
        </authorList>
    </citation>
    <scope>NUCLEOTIDE SEQUENCE [LARGE SCALE GENOMIC DNA]</scope>
    <source>
        <strain evidence="21">Crithidia deanei Carvalho (ATCC PRA-265)</strain>
    </source>
</reference>
<dbReference type="GO" id="GO:0003743">
    <property type="term" value="F:translation initiation factor activity"/>
    <property type="evidence" value="ECO:0007669"/>
    <property type="project" value="UniProtKB-KW"/>
</dbReference>
<evidence type="ECO:0000256" key="1">
    <source>
        <dbReference type="ARBA" id="ARBA00012552"/>
    </source>
</evidence>
<dbReference type="SMART" id="SM00487">
    <property type="entry name" value="DEXDc"/>
    <property type="match status" value="1"/>
</dbReference>
<evidence type="ECO:0000256" key="9">
    <source>
        <dbReference type="ARBA" id="ARBA00024352"/>
    </source>
</evidence>
<accession>A0A7G2C993</accession>
<dbReference type="GO" id="GO:0003724">
    <property type="term" value="F:RNA helicase activity"/>
    <property type="evidence" value="ECO:0007669"/>
    <property type="project" value="UniProtKB-EC"/>
</dbReference>
<dbReference type="PROSITE" id="PS51192">
    <property type="entry name" value="HELICASE_ATP_BIND_1"/>
    <property type="match status" value="1"/>
</dbReference>
<dbReference type="SUPFAM" id="SSF52540">
    <property type="entry name" value="P-loop containing nucleoside triphosphate hydrolases"/>
    <property type="match status" value="1"/>
</dbReference>
<evidence type="ECO:0000256" key="3">
    <source>
        <dbReference type="ARBA" id="ARBA00022741"/>
    </source>
</evidence>
<organism evidence="20 21">
    <name type="scientific">Angomonas deanei</name>
    <dbReference type="NCBI Taxonomy" id="59799"/>
    <lineage>
        <taxon>Eukaryota</taxon>
        <taxon>Discoba</taxon>
        <taxon>Euglenozoa</taxon>
        <taxon>Kinetoplastea</taxon>
        <taxon>Metakinetoplastina</taxon>
        <taxon>Trypanosomatida</taxon>
        <taxon>Trypanosomatidae</taxon>
        <taxon>Strigomonadinae</taxon>
        <taxon>Angomonas</taxon>
    </lineage>
</organism>
<comment type="similarity">
    <text evidence="9">Belongs to the DEAD box helicase family. eIF4A subfamily.</text>
</comment>
<keyword evidence="6 16" id="KW-0067">ATP-binding</keyword>
<comment type="catalytic activity">
    <reaction evidence="14">
        <text>ATP + H2O = ADP + phosphate + H(+)</text>
        <dbReference type="Rhea" id="RHEA:13065"/>
        <dbReference type="ChEBI" id="CHEBI:15377"/>
        <dbReference type="ChEBI" id="CHEBI:15378"/>
        <dbReference type="ChEBI" id="CHEBI:30616"/>
        <dbReference type="ChEBI" id="CHEBI:43474"/>
        <dbReference type="ChEBI" id="CHEBI:456216"/>
        <dbReference type="EC" id="3.6.4.13"/>
    </reaction>
</comment>
<keyword evidence="4 16" id="KW-0378">Hydrolase</keyword>
<keyword evidence="8" id="KW-0648">Protein biosynthesis</keyword>
<dbReference type="FunFam" id="3.40.50.300:FF:000008">
    <property type="entry name" value="ATP-dependent RNA helicase RhlB"/>
    <property type="match status" value="1"/>
</dbReference>
<evidence type="ECO:0000256" key="4">
    <source>
        <dbReference type="ARBA" id="ARBA00022801"/>
    </source>
</evidence>
<keyword evidence="3 16" id="KW-0547">Nucleotide-binding</keyword>
<dbReference type="CDD" id="cd17967">
    <property type="entry name" value="DEADc_DDX3_DDX4"/>
    <property type="match status" value="1"/>
</dbReference>
<dbReference type="PANTHER" id="PTHR47958">
    <property type="entry name" value="ATP-DEPENDENT RNA HELICASE DBP3"/>
    <property type="match status" value="1"/>
</dbReference>
<dbReference type="Proteomes" id="UP000515908">
    <property type="component" value="Chromosome 06"/>
</dbReference>
<dbReference type="FunFam" id="3.40.50.300:FF:000397">
    <property type="entry name" value="Probable ATP-dependent RNA helicase DDX4"/>
    <property type="match status" value="1"/>
</dbReference>
<keyword evidence="2" id="KW-0396">Initiation factor</keyword>
<dbReference type="AlphaFoldDB" id="A0A7G2C993"/>
<evidence type="ECO:0000256" key="12">
    <source>
        <dbReference type="ARBA" id="ARBA00025917"/>
    </source>
</evidence>
<dbReference type="Pfam" id="PF00271">
    <property type="entry name" value="Helicase_C"/>
    <property type="match status" value="1"/>
</dbReference>
<sequence length="368" mass="41399">MNLVPVLAENLRRCRYQKPTPVQKFGIPAVLRGSDLMACAQTGSGKTAAYLIPAVNFIVSNNLNTNMNNGSQAAPSALVLSPTRELSIQIYEEARKFTYRAGIRCVVIYGGADARYQTQELGRGCGLLVATTGRLIDLQGRGYVCFRNIRFLVLDEADRMLDMGFEPQIRQIVQGRDSDMPRPGERQTLLYSATFPKEIQQLAREFLHHHHFLQVGRVGSTTENITQDVRWVEDMHKRDTLLNLLSSCPNDRILVFAEKKRDADYLERFLCQNRLPCTSIHGDRVQRERESALNGFKSGMFNVLVATDVASRGLDIPDVAMVVQYDLPSNIDDYVHRIGRTGRAGKQGVAVSFLTKRMPTLSMTWCHC</sequence>
<evidence type="ECO:0000256" key="15">
    <source>
        <dbReference type="PROSITE-ProRule" id="PRU00552"/>
    </source>
</evidence>
<evidence type="ECO:0000256" key="14">
    <source>
        <dbReference type="ARBA" id="ARBA00047984"/>
    </source>
</evidence>
<evidence type="ECO:0000256" key="13">
    <source>
        <dbReference type="ARBA" id="ARBA00030297"/>
    </source>
</evidence>
<dbReference type="InterPro" id="IPR027417">
    <property type="entry name" value="P-loop_NTPase"/>
</dbReference>
<evidence type="ECO:0000256" key="5">
    <source>
        <dbReference type="ARBA" id="ARBA00022806"/>
    </source>
</evidence>
<evidence type="ECO:0000256" key="10">
    <source>
        <dbReference type="ARBA" id="ARBA00024417"/>
    </source>
</evidence>
<dbReference type="InterPro" id="IPR001650">
    <property type="entry name" value="Helicase_C-like"/>
</dbReference>